<evidence type="ECO:0000313" key="2">
    <source>
        <dbReference type="Proteomes" id="UP001321473"/>
    </source>
</evidence>
<comment type="caution">
    <text evidence="1">The sequence shown here is derived from an EMBL/GenBank/DDBJ whole genome shotgun (WGS) entry which is preliminary data.</text>
</comment>
<dbReference type="AlphaFoldDB" id="A0AAQ4DU62"/>
<sequence length="232" mass="24881">MNVGQSSRGLAYLQKNKMKLTGLAALILSYITLPCVLSQVVTSSQACDFSGLDLDSMVNEVVSHIPVDYAEHESWPEAYIGGLVSSSIIFSGLNKLRPYGPPLSYCNNGSRLVQFDLATPKDEQIKAWARWKTCSSQNGTFGTLAGARVTATFEVVNPRFGCPGVSGPVLIYNSGPTIVSVNKASFYLDGAGDVMATVAAVLGKLFPQILNEFWDDALTSKLGNILDIVTFA</sequence>
<protein>
    <submittedName>
        <fullName evidence="1">Uncharacterized protein</fullName>
    </submittedName>
</protein>
<keyword evidence="2" id="KW-1185">Reference proteome</keyword>
<accession>A0AAQ4DU62</accession>
<reference evidence="1 2" key="1">
    <citation type="journal article" date="2023" name="Arcadia Sci">
        <title>De novo assembly of a long-read Amblyomma americanum tick genome.</title>
        <authorList>
            <person name="Chou S."/>
            <person name="Poskanzer K.E."/>
            <person name="Rollins M."/>
            <person name="Thuy-Boun P.S."/>
        </authorList>
    </citation>
    <scope>NUCLEOTIDE SEQUENCE [LARGE SCALE GENOMIC DNA]</scope>
    <source>
        <strain evidence="1">F_SG_1</strain>
        <tissue evidence="1">Salivary glands</tissue>
    </source>
</reference>
<proteinExistence type="predicted"/>
<gene>
    <name evidence="1" type="ORF">V5799_007217</name>
</gene>
<dbReference type="EMBL" id="JARKHS020026793">
    <property type="protein sequence ID" value="KAK8766002.1"/>
    <property type="molecule type" value="Genomic_DNA"/>
</dbReference>
<evidence type="ECO:0000313" key="1">
    <source>
        <dbReference type="EMBL" id="KAK8766002.1"/>
    </source>
</evidence>
<name>A0AAQ4DU62_AMBAM</name>
<organism evidence="1 2">
    <name type="scientific">Amblyomma americanum</name>
    <name type="common">Lone star tick</name>
    <dbReference type="NCBI Taxonomy" id="6943"/>
    <lineage>
        <taxon>Eukaryota</taxon>
        <taxon>Metazoa</taxon>
        <taxon>Ecdysozoa</taxon>
        <taxon>Arthropoda</taxon>
        <taxon>Chelicerata</taxon>
        <taxon>Arachnida</taxon>
        <taxon>Acari</taxon>
        <taxon>Parasitiformes</taxon>
        <taxon>Ixodida</taxon>
        <taxon>Ixodoidea</taxon>
        <taxon>Ixodidae</taxon>
        <taxon>Amblyomminae</taxon>
        <taxon>Amblyomma</taxon>
    </lineage>
</organism>
<dbReference type="Proteomes" id="UP001321473">
    <property type="component" value="Unassembled WGS sequence"/>
</dbReference>